<proteinExistence type="predicted"/>
<dbReference type="EMBL" id="JBFOLJ010000003">
    <property type="protein sequence ID" value="KAL2548045.1"/>
    <property type="molecule type" value="Genomic_DNA"/>
</dbReference>
<organism evidence="1 2">
    <name type="scientific">Forsythia ovata</name>
    <dbReference type="NCBI Taxonomy" id="205694"/>
    <lineage>
        <taxon>Eukaryota</taxon>
        <taxon>Viridiplantae</taxon>
        <taxon>Streptophyta</taxon>
        <taxon>Embryophyta</taxon>
        <taxon>Tracheophyta</taxon>
        <taxon>Spermatophyta</taxon>
        <taxon>Magnoliopsida</taxon>
        <taxon>eudicotyledons</taxon>
        <taxon>Gunneridae</taxon>
        <taxon>Pentapetalae</taxon>
        <taxon>asterids</taxon>
        <taxon>lamiids</taxon>
        <taxon>Lamiales</taxon>
        <taxon>Oleaceae</taxon>
        <taxon>Forsythieae</taxon>
        <taxon>Forsythia</taxon>
    </lineage>
</organism>
<gene>
    <name evidence="1" type="ORF">Fot_09575</name>
</gene>
<comment type="caution">
    <text evidence="1">The sequence shown here is derived from an EMBL/GenBank/DDBJ whole genome shotgun (WGS) entry which is preliminary data.</text>
</comment>
<keyword evidence="2" id="KW-1185">Reference proteome</keyword>
<dbReference type="Proteomes" id="UP001604277">
    <property type="component" value="Unassembled WGS sequence"/>
</dbReference>
<name>A0ABD1WI52_9LAMI</name>
<sequence>MTEPIAREKVQLTDLNPMKFNKGFDAENQEAAWMRPRMPPIINAEDTDGMPAHVDYRLTHVCLPARQLSLNPWMGTWAAEKPIHIGFSVSLQQNNDINLRRSKRKAYESTNQSKMKKKSKNLVDEDVKERQYVRNLSNRHRSFTPGFGVHYDGDFGHEFLGKGVVE</sequence>
<accession>A0ABD1WI52</accession>
<evidence type="ECO:0000313" key="1">
    <source>
        <dbReference type="EMBL" id="KAL2548045.1"/>
    </source>
</evidence>
<reference evidence="2" key="1">
    <citation type="submission" date="2024-07" db="EMBL/GenBank/DDBJ databases">
        <title>Two chromosome-level genome assemblies of Korean endemic species Abeliophyllum distichum and Forsythia ovata (Oleaceae).</title>
        <authorList>
            <person name="Jang H."/>
        </authorList>
    </citation>
    <scope>NUCLEOTIDE SEQUENCE [LARGE SCALE GENOMIC DNA]</scope>
</reference>
<dbReference type="AlphaFoldDB" id="A0ABD1WI52"/>
<protein>
    <submittedName>
        <fullName evidence="1">Uncharacterized protein</fullName>
    </submittedName>
</protein>
<evidence type="ECO:0000313" key="2">
    <source>
        <dbReference type="Proteomes" id="UP001604277"/>
    </source>
</evidence>